<dbReference type="Proteomes" id="UP001501321">
    <property type="component" value="Unassembled WGS sequence"/>
</dbReference>
<sequence>MGIVKSGHEPYPVIYLGDDLYIKFFTYHDKPISDKGKVCKYGNSRYEIWLWSKHNVTFNVSDSYFVRQNGDISHIVKIGRWYKYATEPRYDINQEHVNIDAGPRVSSELISLWKENKITELMDTVARRSFEIDIEPTTGCPTEKFKAVLSFTNELGVQKNHTIYFFPFYFDYYLLH</sequence>
<accession>A0ABP8Q0D9</accession>
<organism evidence="1 2">
    <name type="scientific">Pseudaeromonas paramecii</name>
    <dbReference type="NCBI Taxonomy" id="2138166"/>
    <lineage>
        <taxon>Bacteria</taxon>
        <taxon>Pseudomonadati</taxon>
        <taxon>Pseudomonadota</taxon>
        <taxon>Gammaproteobacteria</taxon>
        <taxon>Aeromonadales</taxon>
        <taxon>Aeromonadaceae</taxon>
        <taxon>Pseudaeromonas</taxon>
    </lineage>
</organism>
<gene>
    <name evidence="1" type="ORF">GCM10023095_07950</name>
</gene>
<comment type="caution">
    <text evidence="1">The sequence shown here is derived from an EMBL/GenBank/DDBJ whole genome shotgun (WGS) entry which is preliminary data.</text>
</comment>
<proteinExistence type="predicted"/>
<protein>
    <submittedName>
        <fullName evidence="1">Uncharacterized protein</fullName>
    </submittedName>
</protein>
<reference evidence="2" key="1">
    <citation type="journal article" date="2019" name="Int. J. Syst. Evol. Microbiol.">
        <title>The Global Catalogue of Microorganisms (GCM) 10K type strain sequencing project: providing services to taxonomists for standard genome sequencing and annotation.</title>
        <authorList>
            <consortium name="The Broad Institute Genomics Platform"/>
            <consortium name="The Broad Institute Genome Sequencing Center for Infectious Disease"/>
            <person name="Wu L."/>
            <person name="Ma J."/>
        </authorList>
    </citation>
    <scope>NUCLEOTIDE SEQUENCE [LARGE SCALE GENOMIC DNA]</scope>
    <source>
        <strain evidence="2">JCM 32226</strain>
    </source>
</reference>
<keyword evidence="2" id="KW-1185">Reference proteome</keyword>
<name>A0ABP8Q0D9_9GAMM</name>
<evidence type="ECO:0000313" key="1">
    <source>
        <dbReference type="EMBL" id="GAA4495142.1"/>
    </source>
</evidence>
<dbReference type="EMBL" id="BAABFC010000004">
    <property type="protein sequence ID" value="GAA4495142.1"/>
    <property type="molecule type" value="Genomic_DNA"/>
</dbReference>
<evidence type="ECO:0000313" key="2">
    <source>
        <dbReference type="Proteomes" id="UP001501321"/>
    </source>
</evidence>